<proteinExistence type="predicted"/>
<evidence type="ECO:0000259" key="2">
    <source>
        <dbReference type="Pfam" id="PF12172"/>
    </source>
</evidence>
<organism evidence="3 4">
    <name type="scientific">Halovivax cerinus</name>
    <dbReference type="NCBI Taxonomy" id="1487865"/>
    <lineage>
        <taxon>Archaea</taxon>
        <taxon>Methanobacteriati</taxon>
        <taxon>Methanobacteriota</taxon>
        <taxon>Stenosarchaea group</taxon>
        <taxon>Halobacteria</taxon>
        <taxon>Halobacteriales</taxon>
        <taxon>Natrialbaceae</taxon>
        <taxon>Halovivax</taxon>
    </lineage>
</organism>
<keyword evidence="4" id="KW-1185">Reference proteome</keyword>
<name>A0ABD5NPR4_9EURY</name>
<sequence length="524" mass="52669">MAAPGTADTSIAIEAAGAYAPRFRITADAFREAWGQFQAAGVSETAVPAADEDALTMGYEAATRALGAGDLDGTDVSWLGFATTTPPIEEGDLTARLGTMVGLPDDATRQFFGGSTRAGTRALWAAMDAVAAGGGRALVVAADAPQGEPDDAIDHAAGAGAAAFVVAADGPAAIVDRAEYAAPYPGTRFRERGAETTDGLGVTTYDRQAFRETVGGAVDGLEIASGGDDAAADADGDAASGAETATTYAAAAIQAPDGKLPYRVADAAGVSTDTIQTAATVHDLGDLGAASVPVSLASALADGHESILAVSHGSGAGADALAIDADGDVPTELALAGDDPLSYAEYLRQRGVVTSGPPSGGGAYVSVPTWRRSIPQRYRLEAGRCRECGAVSFPPSGACRDCGARAGYDRFELPGTGTVEAVTTISQGGAPPEFAEEQARSGDYAAAIVALDVGDGVDPGDGGDANGTPASATDGFETVSVPAMGTEAEPGAFTVGDRVETTIRRIYTQEGVTRYGFKVRPATE</sequence>
<dbReference type="GeneID" id="73902608"/>
<evidence type="ECO:0000313" key="3">
    <source>
        <dbReference type="EMBL" id="MFC3959124.1"/>
    </source>
</evidence>
<gene>
    <name evidence="3" type="ORF">ACFOUR_12190</name>
</gene>
<dbReference type="AlphaFoldDB" id="A0ABD5NPR4"/>
<dbReference type="Gene3D" id="3.40.47.10">
    <property type="match status" value="1"/>
</dbReference>
<dbReference type="InterPro" id="IPR022002">
    <property type="entry name" value="ChsH2_Znr"/>
</dbReference>
<dbReference type="InterPro" id="IPR016039">
    <property type="entry name" value="Thiolase-like"/>
</dbReference>
<dbReference type="SUPFAM" id="SSF53901">
    <property type="entry name" value="Thiolase-like"/>
    <property type="match status" value="2"/>
</dbReference>
<evidence type="ECO:0000256" key="1">
    <source>
        <dbReference type="ARBA" id="ARBA00023229"/>
    </source>
</evidence>
<comment type="caution">
    <text evidence="3">The sequence shown here is derived from an EMBL/GenBank/DDBJ whole genome shotgun (WGS) entry which is preliminary data.</text>
</comment>
<feature type="domain" description="ChsH2 rubredoxin-like zinc ribbon" evidence="2">
    <location>
        <begin position="373"/>
        <end position="405"/>
    </location>
</feature>
<dbReference type="Proteomes" id="UP001595846">
    <property type="component" value="Unassembled WGS sequence"/>
</dbReference>
<keyword evidence="1" id="KW-0414">Isoprene biosynthesis</keyword>
<dbReference type="InterPro" id="IPR012340">
    <property type="entry name" value="NA-bd_OB-fold"/>
</dbReference>
<dbReference type="Pfam" id="PF12172">
    <property type="entry name" value="zf-ChsH2"/>
    <property type="match status" value="1"/>
</dbReference>
<accession>A0ABD5NPR4</accession>
<dbReference type="SUPFAM" id="SSF50249">
    <property type="entry name" value="Nucleic acid-binding proteins"/>
    <property type="match status" value="1"/>
</dbReference>
<protein>
    <submittedName>
        <fullName evidence="3">Zinc ribbon domain-containing protein</fullName>
    </submittedName>
</protein>
<reference evidence="3 4" key="1">
    <citation type="journal article" date="2019" name="Int. J. Syst. Evol. Microbiol.">
        <title>The Global Catalogue of Microorganisms (GCM) 10K type strain sequencing project: providing services to taxonomists for standard genome sequencing and annotation.</title>
        <authorList>
            <consortium name="The Broad Institute Genomics Platform"/>
            <consortium name="The Broad Institute Genome Sequencing Center for Infectious Disease"/>
            <person name="Wu L."/>
            <person name="Ma J."/>
        </authorList>
    </citation>
    <scope>NUCLEOTIDE SEQUENCE [LARGE SCALE GENOMIC DNA]</scope>
    <source>
        <strain evidence="3 4">IBRC-M 10256</strain>
    </source>
</reference>
<evidence type="ECO:0000313" key="4">
    <source>
        <dbReference type="Proteomes" id="UP001595846"/>
    </source>
</evidence>
<dbReference type="RefSeq" id="WP_256533478.1">
    <property type="nucleotide sequence ID" value="NZ_CP101824.1"/>
</dbReference>
<dbReference type="EMBL" id="JBHSAQ010000010">
    <property type="protein sequence ID" value="MFC3959124.1"/>
    <property type="molecule type" value="Genomic_DNA"/>
</dbReference>
<dbReference type="GO" id="GO:0008299">
    <property type="term" value="P:isoprenoid biosynthetic process"/>
    <property type="evidence" value="ECO:0007669"/>
    <property type="project" value="UniProtKB-KW"/>
</dbReference>